<evidence type="ECO:0000313" key="2">
    <source>
        <dbReference type="EMBL" id="WNM58919.1"/>
    </source>
</evidence>
<dbReference type="Proteomes" id="UP001302719">
    <property type="component" value="Chromosome"/>
</dbReference>
<gene>
    <name evidence="2" type="ORF">PP769_03895</name>
</gene>
<keyword evidence="3" id="KW-1185">Reference proteome</keyword>
<dbReference type="AlphaFoldDB" id="A0AA96JZR0"/>
<protein>
    <submittedName>
        <fullName evidence="2">ImmA/IrrE family metallo-endopeptidase</fullName>
    </submittedName>
</protein>
<dbReference type="InterPro" id="IPR052345">
    <property type="entry name" value="Rad_response_metalloprotease"/>
</dbReference>
<feature type="domain" description="HTH cro/C1-type" evidence="1">
    <location>
        <begin position="39"/>
        <end position="68"/>
    </location>
</feature>
<dbReference type="Pfam" id="PF06114">
    <property type="entry name" value="Peptidase_M78"/>
    <property type="match status" value="1"/>
</dbReference>
<dbReference type="PANTHER" id="PTHR43236">
    <property type="entry name" value="ANTITOXIN HIGA1"/>
    <property type="match status" value="1"/>
</dbReference>
<sequence length="384" mass="44719">MPKVHTPEDSLPITPSVVAWARERAQYSIEEAQQQFKKIAEWESGSSSPSYPQLEQMSDKFKCPIAVFFFPEPPDVEPIEKSFRTLTKLEFDQIPREIRVLLRKGRAMQLNLAELNGGTNPAIRMITHLEFEVDGSIEEMAAKVREYMRVPLDQQFQWPSIEIALENWREAFASAGIFVFKEPFYMDEYSGFCLFDETFPIIYVNNSTTKTKQIFTLFHELAHLIFHTSGVDALDDSYIDTLPENSQKIEIICNRFAGKLLVPDDSFDEVRGNLPPDRETASILSNRYNVSREVIYRKFLDRDLISMKEYEKAADIWKRQGKREGKGGNYYYNQMAYLGHRYINIAFKQYYQNKIDKVQLAEYLNMKPKNVNTFEETYARVTSG</sequence>
<dbReference type="EMBL" id="CP116967">
    <property type="protein sequence ID" value="WNM58919.1"/>
    <property type="molecule type" value="Genomic_DNA"/>
</dbReference>
<dbReference type="Gene3D" id="1.10.10.2910">
    <property type="match status" value="1"/>
</dbReference>
<accession>A0AA96JZR0</accession>
<proteinExistence type="predicted"/>
<organism evidence="2 3">
    <name type="scientific">Candidatus Nitrospira allomarina</name>
    <dbReference type="NCBI Taxonomy" id="3020900"/>
    <lineage>
        <taxon>Bacteria</taxon>
        <taxon>Pseudomonadati</taxon>
        <taxon>Nitrospirota</taxon>
        <taxon>Nitrospiria</taxon>
        <taxon>Nitrospirales</taxon>
        <taxon>Nitrospiraceae</taxon>
        <taxon>Nitrospira</taxon>
    </lineage>
</organism>
<evidence type="ECO:0000259" key="1">
    <source>
        <dbReference type="PROSITE" id="PS50943"/>
    </source>
</evidence>
<dbReference type="PROSITE" id="PS50943">
    <property type="entry name" value="HTH_CROC1"/>
    <property type="match status" value="1"/>
</dbReference>
<reference evidence="2 3" key="1">
    <citation type="submission" date="2023-01" db="EMBL/GenBank/DDBJ databases">
        <title>Cultivation and genomic characterization of new, ubiquitous marine nitrite-oxidizing bacteria from the Nitrospirales.</title>
        <authorList>
            <person name="Mueller A.J."/>
            <person name="Daebeler A."/>
            <person name="Herbold C.W."/>
            <person name="Kirkegaard R.H."/>
            <person name="Daims H."/>
        </authorList>
    </citation>
    <scope>NUCLEOTIDE SEQUENCE [LARGE SCALE GENOMIC DNA]</scope>
    <source>
        <strain evidence="2 3">VA</strain>
    </source>
</reference>
<name>A0AA96JZR0_9BACT</name>
<dbReference type="PANTHER" id="PTHR43236:SF2">
    <property type="entry name" value="BLL0069 PROTEIN"/>
    <property type="match status" value="1"/>
</dbReference>
<evidence type="ECO:0000313" key="3">
    <source>
        <dbReference type="Proteomes" id="UP001302719"/>
    </source>
</evidence>
<dbReference type="InterPro" id="IPR001387">
    <property type="entry name" value="Cro/C1-type_HTH"/>
</dbReference>
<dbReference type="InterPro" id="IPR010359">
    <property type="entry name" value="IrrE_HExxH"/>
</dbReference>
<dbReference type="RefSeq" id="WP_312645424.1">
    <property type="nucleotide sequence ID" value="NZ_CP116967.1"/>
</dbReference>
<dbReference type="KEGG" id="nall:PP769_03895"/>